<keyword evidence="3" id="KW-0158">Chromosome</keyword>
<evidence type="ECO:0000256" key="6">
    <source>
        <dbReference type="ARBA" id="ARBA00023328"/>
    </source>
</evidence>
<keyword evidence="11" id="KW-1185">Reference proteome</keyword>
<evidence type="ECO:0000256" key="2">
    <source>
        <dbReference type="ARBA" id="ARBA00004629"/>
    </source>
</evidence>
<evidence type="ECO:0000259" key="9">
    <source>
        <dbReference type="Pfam" id="PF05837"/>
    </source>
</evidence>
<protein>
    <recommendedName>
        <fullName evidence="9">Centromere protein H C-terminal domain-containing protein</fullName>
    </recommendedName>
</protein>
<reference evidence="10" key="1">
    <citation type="submission" date="2022-08" db="UniProtKB">
        <authorList>
            <consortium name="EnsemblMetazoa"/>
        </authorList>
    </citation>
    <scope>IDENTIFICATION</scope>
    <source>
        <strain evidence="10">05x7-T-G4-1.051#20</strain>
    </source>
</reference>
<dbReference type="GO" id="GO:0043515">
    <property type="term" value="F:kinetochore binding"/>
    <property type="evidence" value="ECO:0007669"/>
    <property type="project" value="TreeGrafter"/>
</dbReference>
<sequence length="225" mass="25994">MSGVECYGLTIFQVMASAADEEIWIQEEIENHQIQINAGSVELGEISKKDLKDKVSHGLDDLFEQTMYKERVNLVRKRLERSEAIISELFNQPERGGGDVLFHTPEQAYLENLLERQCTLVSDIMRTLKDCTKYQEELDHVKKENRDILVENRQLLKELKEKQENTKKINDQETQSLCEELDQQLKMISITRAILQGLIVGSGVHWAENQQLQELVLKLGEVLQI</sequence>
<dbReference type="Pfam" id="PF05837">
    <property type="entry name" value="CENP-H"/>
    <property type="match status" value="1"/>
</dbReference>
<comment type="subcellular location">
    <subcellularLocation>
        <location evidence="2">Chromosome</location>
        <location evidence="2">Centromere</location>
        <location evidence="2">Kinetochore</location>
    </subcellularLocation>
    <subcellularLocation>
        <location evidence="1">Nucleus</location>
    </subcellularLocation>
</comment>
<dbReference type="GO" id="GO:0007059">
    <property type="term" value="P:chromosome segregation"/>
    <property type="evidence" value="ECO:0007669"/>
    <property type="project" value="TreeGrafter"/>
</dbReference>
<dbReference type="Proteomes" id="UP000005408">
    <property type="component" value="Unassembled WGS sequence"/>
</dbReference>
<dbReference type="PANTHER" id="PTHR48122:SF1">
    <property type="entry name" value="CENTROMERE PROTEIN H"/>
    <property type="match status" value="1"/>
</dbReference>
<evidence type="ECO:0000313" key="10">
    <source>
        <dbReference type="EnsemblMetazoa" id="G10350.1:cds"/>
    </source>
</evidence>
<organism evidence="10 11">
    <name type="scientific">Magallana gigas</name>
    <name type="common">Pacific oyster</name>
    <name type="synonym">Crassostrea gigas</name>
    <dbReference type="NCBI Taxonomy" id="29159"/>
    <lineage>
        <taxon>Eukaryota</taxon>
        <taxon>Metazoa</taxon>
        <taxon>Spiralia</taxon>
        <taxon>Lophotrochozoa</taxon>
        <taxon>Mollusca</taxon>
        <taxon>Bivalvia</taxon>
        <taxon>Autobranchia</taxon>
        <taxon>Pteriomorphia</taxon>
        <taxon>Ostreida</taxon>
        <taxon>Ostreoidea</taxon>
        <taxon>Ostreidae</taxon>
        <taxon>Magallana</taxon>
    </lineage>
</organism>
<name>A0A8W8HNJ2_MAGGI</name>
<evidence type="ECO:0000256" key="1">
    <source>
        <dbReference type="ARBA" id="ARBA00004123"/>
    </source>
</evidence>
<dbReference type="EnsemblMetazoa" id="G10350.1">
    <property type="protein sequence ID" value="G10350.1:cds"/>
    <property type="gene ID" value="G10350"/>
</dbReference>
<proteinExistence type="inferred from homology"/>
<dbReference type="PANTHER" id="PTHR48122">
    <property type="entry name" value="CENTROMERE PROTEIN H"/>
    <property type="match status" value="1"/>
</dbReference>
<evidence type="ECO:0000256" key="8">
    <source>
        <dbReference type="SAM" id="Coils"/>
    </source>
</evidence>
<dbReference type="GO" id="GO:0051382">
    <property type="term" value="P:kinetochore assembly"/>
    <property type="evidence" value="ECO:0007669"/>
    <property type="project" value="InterPro"/>
</dbReference>
<feature type="domain" description="Centromere protein H C-terminal" evidence="9">
    <location>
        <begin position="104"/>
        <end position="219"/>
    </location>
</feature>
<keyword evidence="5" id="KW-0539">Nucleus</keyword>
<keyword evidence="8" id="KW-0175">Coiled coil</keyword>
<evidence type="ECO:0000256" key="5">
    <source>
        <dbReference type="ARBA" id="ARBA00023242"/>
    </source>
</evidence>
<dbReference type="InterPro" id="IPR008426">
    <property type="entry name" value="CENP-H_C"/>
</dbReference>
<feature type="coiled-coil region" evidence="8">
    <location>
        <begin position="124"/>
        <end position="176"/>
    </location>
</feature>
<dbReference type="AlphaFoldDB" id="A0A8W8HNJ2"/>
<dbReference type="InterPro" id="IPR040034">
    <property type="entry name" value="CENP-H"/>
</dbReference>
<comment type="similarity">
    <text evidence="7">Belongs to the CENP-H/MCM16 family.</text>
</comment>
<dbReference type="GO" id="GO:0005634">
    <property type="term" value="C:nucleus"/>
    <property type="evidence" value="ECO:0007669"/>
    <property type="project" value="UniProtKB-SubCell"/>
</dbReference>
<dbReference type="GO" id="GO:0007052">
    <property type="term" value="P:mitotic spindle organization"/>
    <property type="evidence" value="ECO:0007669"/>
    <property type="project" value="TreeGrafter"/>
</dbReference>
<dbReference type="GO" id="GO:0000776">
    <property type="term" value="C:kinetochore"/>
    <property type="evidence" value="ECO:0007669"/>
    <property type="project" value="UniProtKB-KW"/>
</dbReference>
<evidence type="ECO:0000256" key="4">
    <source>
        <dbReference type="ARBA" id="ARBA00022838"/>
    </source>
</evidence>
<evidence type="ECO:0000256" key="7">
    <source>
        <dbReference type="ARBA" id="ARBA00025735"/>
    </source>
</evidence>
<evidence type="ECO:0000256" key="3">
    <source>
        <dbReference type="ARBA" id="ARBA00022454"/>
    </source>
</evidence>
<keyword evidence="6" id="KW-0137">Centromere</keyword>
<accession>A0A8W8HNJ2</accession>
<keyword evidence="4" id="KW-0995">Kinetochore</keyword>
<evidence type="ECO:0000313" key="11">
    <source>
        <dbReference type="Proteomes" id="UP000005408"/>
    </source>
</evidence>